<dbReference type="Pfam" id="PF13738">
    <property type="entry name" value="Pyr_redox_3"/>
    <property type="match status" value="1"/>
</dbReference>
<dbReference type="Gene3D" id="3.50.50.60">
    <property type="entry name" value="FAD/NAD(P)-binding domain"/>
    <property type="match status" value="1"/>
</dbReference>
<organism evidence="2 3">
    <name type="scientific">Microbacterium oxydans</name>
    <dbReference type="NCBI Taxonomy" id="82380"/>
    <lineage>
        <taxon>Bacteria</taxon>
        <taxon>Bacillati</taxon>
        <taxon>Actinomycetota</taxon>
        <taxon>Actinomycetes</taxon>
        <taxon>Micrococcales</taxon>
        <taxon>Microbacteriaceae</taxon>
        <taxon>Microbacterium</taxon>
    </lineage>
</organism>
<dbReference type="PATRIC" id="fig|82380.11.peg.1627"/>
<dbReference type="OrthoDB" id="9808049at2"/>
<keyword evidence="1 2" id="KW-0560">Oxidoreductase</keyword>
<proteinExistence type="predicted"/>
<dbReference type="PANTHER" id="PTHR43539">
    <property type="entry name" value="FLAVIN-BINDING MONOOXYGENASE-LIKE PROTEIN (AFU_ORTHOLOGUE AFUA_4G09220)"/>
    <property type="match status" value="1"/>
</dbReference>
<evidence type="ECO:0000313" key="3">
    <source>
        <dbReference type="Proteomes" id="UP000033640"/>
    </source>
</evidence>
<dbReference type="GO" id="GO:0004497">
    <property type="term" value="F:monooxygenase activity"/>
    <property type="evidence" value="ECO:0007669"/>
    <property type="project" value="TreeGrafter"/>
</dbReference>
<dbReference type="InterPro" id="IPR036188">
    <property type="entry name" value="FAD/NAD-bd_sf"/>
</dbReference>
<evidence type="ECO:0000313" key="2">
    <source>
        <dbReference type="EMBL" id="KJL29570.1"/>
    </source>
</evidence>
<protein>
    <submittedName>
        <fullName evidence="2">Putative oxidoreductase CzcO</fullName>
        <ecNumber evidence="2">1.-.-.-</ecNumber>
    </submittedName>
</protein>
<reference evidence="2 3" key="1">
    <citation type="submission" date="2015-02" db="EMBL/GenBank/DDBJ databases">
        <title>Draft genome sequences of ten Microbacterium spp. with emphasis on heavy metal contaminated environments.</title>
        <authorList>
            <person name="Corretto E."/>
        </authorList>
    </citation>
    <scope>NUCLEOTIDE SEQUENCE [LARGE SCALE GENOMIC DNA]</scope>
    <source>
        <strain evidence="2 3">BEL4b</strain>
    </source>
</reference>
<name>A0A0F0LB85_9MICO</name>
<dbReference type="PRINTS" id="PR00368">
    <property type="entry name" value="FADPNR"/>
</dbReference>
<dbReference type="InterPro" id="IPR050982">
    <property type="entry name" value="Auxin_biosynth/cation_transpt"/>
</dbReference>
<dbReference type="PRINTS" id="PR00411">
    <property type="entry name" value="PNDRDTASEI"/>
</dbReference>
<dbReference type="Proteomes" id="UP000033640">
    <property type="component" value="Unassembled WGS sequence"/>
</dbReference>
<dbReference type="SUPFAM" id="SSF51905">
    <property type="entry name" value="FAD/NAD(P)-binding domain"/>
    <property type="match status" value="2"/>
</dbReference>
<dbReference type="EMBL" id="JYIW01000023">
    <property type="protein sequence ID" value="KJL29570.1"/>
    <property type="molecule type" value="Genomic_DNA"/>
</dbReference>
<sequence>MAHTLSHRRVIIVGAGHSGLATAAALRSSGFEPQKDFVIIDSAPPGQRSWATRRQSMKLRSLARHSFVRGFPFPGDEDRHPSADEMSDYLSSVEKALGVKTVWSTRALGVNRLGDGSTLHLSTSAGEVQTRNVVCATGAAAVPRIPGWRQELAVPGVVLHSSQYLYPAQIPPGRVLVGGGGYSGVEIAEELASSHDVTLSTRAAPSRVSERPIWSRLRRKGPMSEARPRVASTDVTHAAAVTEIYGDTVMFADGASMKPHSVILATGYRPADTWLPDSEPPGQPLHVSARIPGLFTVGMPRYSRADADTLAGTSRDAATVARLIVGRP</sequence>
<comment type="caution">
    <text evidence="2">The sequence shown here is derived from an EMBL/GenBank/DDBJ whole genome shotgun (WGS) entry which is preliminary data.</text>
</comment>
<evidence type="ECO:0000256" key="1">
    <source>
        <dbReference type="ARBA" id="ARBA00023002"/>
    </source>
</evidence>
<gene>
    <name evidence="2" type="primary">czcO_1</name>
    <name evidence="2" type="ORF">RS83_01587</name>
</gene>
<dbReference type="EC" id="1.-.-.-" evidence="2"/>
<dbReference type="PANTHER" id="PTHR43539:SF78">
    <property type="entry name" value="FLAVIN-CONTAINING MONOOXYGENASE"/>
    <property type="match status" value="1"/>
</dbReference>
<dbReference type="GO" id="GO:0050660">
    <property type="term" value="F:flavin adenine dinucleotide binding"/>
    <property type="evidence" value="ECO:0007669"/>
    <property type="project" value="TreeGrafter"/>
</dbReference>
<dbReference type="AlphaFoldDB" id="A0A0F0LB85"/>
<accession>A0A0F0LB85</accession>